<dbReference type="InterPro" id="IPR026820">
    <property type="entry name" value="VioB/RebD_dom"/>
</dbReference>
<accession>A0ABT6NSU8</accession>
<evidence type="ECO:0000313" key="4">
    <source>
        <dbReference type="Proteomes" id="UP001160301"/>
    </source>
</evidence>
<dbReference type="Gene3D" id="1.20.1260.10">
    <property type="match status" value="1"/>
</dbReference>
<dbReference type="SUPFAM" id="SSF47240">
    <property type="entry name" value="Ferritin-like"/>
    <property type="match status" value="1"/>
</dbReference>
<proteinExistence type="predicted"/>
<dbReference type="InterPro" id="IPR012347">
    <property type="entry name" value="Ferritin-like"/>
</dbReference>
<organism evidence="3 4">
    <name type="scientific">Polyangium sorediatum</name>
    <dbReference type="NCBI Taxonomy" id="889274"/>
    <lineage>
        <taxon>Bacteria</taxon>
        <taxon>Pseudomonadati</taxon>
        <taxon>Myxococcota</taxon>
        <taxon>Polyangia</taxon>
        <taxon>Polyangiales</taxon>
        <taxon>Polyangiaceae</taxon>
        <taxon>Polyangium</taxon>
    </lineage>
</organism>
<feature type="region of interest" description="Disordered" evidence="1">
    <location>
        <begin position="384"/>
        <end position="403"/>
    </location>
</feature>
<dbReference type="CDD" id="cd00657">
    <property type="entry name" value="Ferritin_like"/>
    <property type="match status" value="1"/>
</dbReference>
<keyword evidence="4" id="KW-1185">Reference proteome</keyword>
<protein>
    <submittedName>
        <fullName evidence="3">Ferritin-like domain-containing protein</fullName>
    </submittedName>
</protein>
<reference evidence="3 4" key="1">
    <citation type="submission" date="2023-04" db="EMBL/GenBank/DDBJ databases">
        <title>The genome sequence of Polyangium sorediatum DSM14670.</title>
        <authorList>
            <person name="Zhang X."/>
        </authorList>
    </citation>
    <scope>NUCLEOTIDE SEQUENCE [LARGE SCALE GENOMIC DNA]</scope>
    <source>
        <strain evidence="3 4">DSM 14670</strain>
    </source>
</reference>
<dbReference type="RefSeq" id="WP_136970725.1">
    <property type="nucleotide sequence ID" value="NZ_JARZHI010000014.1"/>
</dbReference>
<feature type="domain" description="Iminophenyl-pyruvate dimer synthase" evidence="2">
    <location>
        <begin position="61"/>
        <end position="286"/>
    </location>
</feature>
<name>A0ABT6NSU8_9BACT</name>
<comment type="caution">
    <text evidence="3">The sequence shown here is derived from an EMBL/GenBank/DDBJ whole genome shotgun (WGS) entry which is preliminary data.</text>
</comment>
<evidence type="ECO:0000313" key="3">
    <source>
        <dbReference type="EMBL" id="MDI1431392.1"/>
    </source>
</evidence>
<dbReference type="EMBL" id="JARZHI010000014">
    <property type="protein sequence ID" value="MDI1431392.1"/>
    <property type="molecule type" value="Genomic_DNA"/>
</dbReference>
<sequence length="467" mass="51288">MIGTKRISWVGSKLPAMMKGAAAERAPTAAREEATHRLLEATGIPTIAEATTPEEEAIELLRIAAGVEHALMVQYLYAAFSFRDARHDSFARTIRTIAEQEMAHFATVQNLLRALGAEPFLGRRNDGPPSELDPLPFHLEPASRVALAKYVALEMPSLDLVAPELRPEVEAIVAEANDAVPGDVRRVGAIYLKIYWLFQEGDGPEGPLALTPAMGMPAGWHIRALRPRDEVMPYQTTAAEWRGSVPNFYVDPVGDRADAFKALHRIMAQGEGLLDDDDSHFHAFLEGYRSFVAAPPGILPVPTNPSLSTEPHADAEREQNRITHPLARLWAELFDIRYHMLLIILGLSLSTPTSDPARETYVNWSLEEMKTGIARVSQHISQLPRKEGGAPDGDRAAPAWSAPGVLPSGRNEGLQRLRELTARSERLLARLAEVDQSLGVRSLIANLRRLDSARREGPSLLSVLPVA</sequence>
<dbReference type="Pfam" id="PF12902">
    <property type="entry name" value="Ferritin-like"/>
    <property type="match status" value="1"/>
</dbReference>
<evidence type="ECO:0000256" key="1">
    <source>
        <dbReference type="SAM" id="MobiDB-lite"/>
    </source>
</evidence>
<dbReference type="InterPro" id="IPR009078">
    <property type="entry name" value="Ferritin-like_SF"/>
</dbReference>
<dbReference type="Proteomes" id="UP001160301">
    <property type="component" value="Unassembled WGS sequence"/>
</dbReference>
<feature type="compositionally biased region" description="Basic and acidic residues" evidence="1">
    <location>
        <begin position="384"/>
        <end position="395"/>
    </location>
</feature>
<gene>
    <name evidence="3" type="ORF">QHF89_17995</name>
</gene>
<evidence type="ECO:0000259" key="2">
    <source>
        <dbReference type="Pfam" id="PF12902"/>
    </source>
</evidence>